<name>A0A850GZQ6_9SPHN</name>
<dbReference type="AlphaFoldDB" id="A0A850GZQ6"/>
<evidence type="ECO:0000313" key="2">
    <source>
        <dbReference type="Proteomes" id="UP000561438"/>
    </source>
</evidence>
<dbReference type="InterPro" id="IPR038666">
    <property type="entry name" value="SSP1_head-tail_sf"/>
</dbReference>
<accession>A0A850GZQ6</accession>
<dbReference type="InterPro" id="IPR008767">
    <property type="entry name" value="Phage_SPP1_head-tail_adaptor"/>
</dbReference>
<reference evidence="1 2" key="1">
    <citation type="submission" date="2020-06" db="EMBL/GenBank/DDBJ databases">
        <title>Altererythrobacter sp. HHU K3-1.</title>
        <authorList>
            <person name="Zhang D."/>
            <person name="Xue H."/>
        </authorList>
    </citation>
    <scope>NUCLEOTIDE SEQUENCE [LARGE SCALE GENOMIC DNA]</scope>
    <source>
        <strain evidence="1 2">HHU K3-1</strain>
    </source>
</reference>
<dbReference type="Gene3D" id="2.40.10.270">
    <property type="entry name" value="Bacteriophage SPP1 head-tail adaptor protein"/>
    <property type="match status" value="1"/>
</dbReference>
<organism evidence="1 2">
    <name type="scientific">Qipengyuania atrilutea</name>
    <dbReference type="NCBI Taxonomy" id="2744473"/>
    <lineage>
        <taxon>Bacteria</taxon>
        <taxon>Pseudomonadati</taxon>
        <taxon>Pseudomonadota</taxon>
        <taxon>Alphaproteobacteria</taxon>
        <taxon>Sphingomonadales</taxon>
        <taxon>Erythrobacteraceae</taxon>
        <taxon>Qipengyuania</taxon>
    </lineage>
</organism>
<comment type="caution">
    <text evidence="1">The sequence shown here is derived from an EMBL/GenBank/DDBJ whole genome shotgun (WGS) entry which is preliminary data.</text>
</comment>
<protein>
    <submittedName>
        <fullName evidence="1">Head-tail adaptor protein</fullName>
    </submittedName>
</protein>
<evidence type="ECO:0000313" key="1">
    <source>
        <dbReference type="EMBL" id="NVD43482.1"/>
    </source>
</evidence>
<dbReference type="Pfam" id="PF05521">
    <property type="entry name" value="Phage_HCP"/>
    <property type="match status" value="1"/>
</dbReference>
<dbReference type="RefSeq" id="WP_176265815.1">
    <property type="nucleotide sequence ID" value="NZ_JABWGV010000001.1"/>
</dbReference>
<dbReference type="EMBL" id="JABWGV010000001">
    <property type="protein sequence ID" value="NVD43482.1"/>
    <property type="molecule type" value="Genomic_DNA"/>
</dbReference>
<dbReference type="Proteomes" id="UP000561438">
    <property type="component" value="Unassembled WGS sequence"/>
</dbReference>
<keyword evidence="2" id="KW-1185">Reference proteome</keyword>
<sequence length="116" mass="12699">MKPLLPRGSLNRLVRIENNTADESFTGAGKANWTLIAEVWADVQDMLPSRGEKLADGLNIATRPARIRILYRTDVTAAMRIVMGERVMQIVSPPAELGNREGLELMAEDYSTAGGS</sequence>
<proteinExistence type="predicted"/>
<gene>
    <name evidence="1" type="ORF">HUV48_00435</name>
</gene>